<sequence>MRLRELIDEEWNSYEEKRFRKDETKSETDSFDPESFKHDGFDDREKYTEEYVPALASDERLEAELNGFTPPRLHALNDSPYQALVIRYGILRQLIQRPGYSMPKSELLENVQAWQRQVIEEFGEDDFSESDDLLHLAKAGVSYKNDVDDSELHMVYSYFELHNRSHESKHEYYTWLDFFKRLSAIGRFPKVRRSDSPEHAIDTIEKGLWSLQEQAILYEVNTEETKELVGIPEDYADYVRDWLYYEMSEENYLRMLEAIDPFDRQSLLVDVRDHYGIESKTGGRNDRRRKSIVKDGVFPSELLRYALTKVELKAVVDRYGLDAHKQKTEEMISAIIEYFEQSQKSVGDDDPDVDLYLSAFEDIADGTVQQVPPQLQDLVDADNPSEKLDVLFEDATAEIFSEVFNLSGTELLGQQASGVVADGEIEQEGKWLLWDNKRRAREFKMGSTTRSKIKSYIDTKAEQHDVEWFLVIAPEFSENAETHAEQLEMQVGEDIRLVSAGDLKALAEWWREQYEDDGHELPLSIFYGSGMFDPEVAMNVLDQQFS</sequence>
<dbReference type="OrthoDB" id="318809at2157"/>
<dbReference type="Proteomes" id="UP000823736">
    <property type="component" value="Unassembled WGS sequence"/>
</dbReference>
<protein>
    <submittedName>
        <fullName evidence="2">Uncharacterized protein</fullName>
    </submittedName>
</protein>
<proteinExistence type="predicted"/>
<accession>A0A8T4GZA8</accession>
<keyword evidence="3" id="KW-1185">Reference proteome</keyword>
<organism evidence="2 3">
    <name type="scientific">Halolamina salifodinae</name>
    <dbReference type="NCBI Taxonomy" id="1202767"/>
    <lineage>
        <taxon>Archaea</taxon>
        <taxon>Methanobacteriati</taxon>
        <taxon>Methanobacteriota</taxon>
        <taxon>Stenosarchaea group</taxon>
        <taxon>Halobacteria</taxon>
        <taxon>Halobacteriales</taxon>
        <taxon>Haloferacaceae</taxon>
    </lineage>
</organism>
<reference evidence="2" key="1">
    <citation type="submission" date="2021-03" db="EMBL/GenBank/DDBJ databases">
        <title>Genomic Encyclopedia of Type Strains, Phase IV (KMG-IV): sequencing the most valuable type-strain genomes for metagenomic binning, comparative biology and taxonomic classification.</title>
        <authorList>
            <person name="Goeker M."/>
        </authorList>
    </citation>
    <scope>NUCLEOTIDE SEQUENCE</scope>
    <source>
        <strain evidence="2">DSM 26232</strain>
    </source>
</reference>
<evidence type="ECO:0000313" key="3">
    <source>
        <dbReference type="Proteomes" id="UP000823736"/>
    </source>
</evidence>
<gene>
    <name evidence="2" type="ORF">J2753_001974</name>
</gene>
<dbReference type="AlphaFoldDB" id="A0A8T4GZA8"/>
<dbReference type="RefSeq" id="WP_209491742.1">
    <property type="nucleotide sequence ID" value="NZ_JAGGLC010000004.1"/>
</dbReference>
<comment type="caution">
    <text evidence="2">The sequence shown here is derived from an EMBL/GenBank/DDBJ whole genome shotgun (WGS) entry which is preliminary data.</text>
</comment>
<name>A0A8T4GZA8_9EURY</name>
<dbReference type="Gene3D" id="3.40.91.30">
    <property type="match status" value="1"/>
</dbReference>
<feature type="region of interest" description="Disordered" evidence="1">
    <location>
        <begin position="17"/>
        <end position="39"/>
    </location>
</feature>
<evidence type="ECO:0000313" key="2">
    <source>
        <dbReference type="EMBL" id="MBP1987473.1"/>
    </source>
</evidence>
<dbReference type="EMBL" id="JAGGLC010000004">
    <property type="protein sequence ID" value="MBP1987473.1"/>
    <property type="molecule type" value="Genomic_DNA"/>
</dbReference>
<evidence type="ECO:0000256" key="1">
    <source>
        <dbReference type="SAM" id="MobiDB-lite"/>
    </source>
</evidence>